<organism evidence="3 4">
    <name type="scientific">Antrodiella citrinella</name>
    <dbReference type="NCBI Taxonomy" id="2447956"/>
    <lineage>
        <taxon>Eukaryota</taxon>
        <taxon>Fungi</taxon>
        <taxon>Dikarya</taxon>
        <taxon>Basidiomycota</taxon>
        <taxon>Agaricomycotina</taxon>
        <taxon>Agaricomycetes</taxon>
        <taxon>Polyporales</taxon>
        <taxon>Steccherinaceae</taxon>
        <taxon>Antrodiella</taxon>
    </lineage>
</organism>
<dbReference type="PANTHER" id="PTHR11895:SF67">
    <property type="entry name" value="AMIDASE DOMAIN-CONTAINING PROTEIN"/>
    <property type="match status" value="1"/>
</dbReference>
<comment type="caution">
    <text evidence="3">The sequence shown here is derived from an EMBL/GenBank/DDBJ whole genome shotgun (WGS) entry which is preliminary data.</text>
</comment>
<feature type="domain" description="Amidase" evidence="2">
    <location>
        <begin position="136"/>
        <end position="555"/>
    </location>
</feature>
<dbReference type="AlphaFoldDB" id="A0A4S4MXD4"/>
<dbReference type="InterPro" id="IPR036928">
    <property type="entry name" value="AS_sf"/>
</dbReference>
<dbReference type="SUPFAM" id="SSF75304">
    <property type="entry name" value="Amidase signature (AS) enzymes"/>
    <property type="match status" value="1"/>
</dbReference>
<dbReference type="PANTHER" id="PTHR11895">
    <property type="entry name" value="TRANSAMIDASE"/>
    <property type="match status" value="1"/>
</dbReference>
<evidence type="ECO:0000313" key="4">
    <source>
        <dbReference type="Proteomes" id="UP000308730"/>
    </source>
</evidence>
<dbReference type="GO" id="GO:0003824">
    <property type="term" value="F:catalytic activity"/>
    <property type="evidence" value="ECO:0007669"/>
    <property type="project" value="InterPro"/>
</dbReference>
<dbReference type="Pfam" id="PF01425">
    <property type="entry name" value="Amidase"/>
    <property type="match status" value="1"/>
</dbReference>
<reference evidence="3 4" key="1">
    <citation type="submission" date="2019-02" db="EMBL/GenBank/DDBJ databases">
        <title>Genome sequencing of the rare red list fungi Antrodiella citrinella (Flaviporus citrinellus).</title>
        <authorList>
            <person name="Buettner E."/>
            <person name="Kellner H."/>
        </authorList>
    </citation>
    <scope>NUCLEOTIDE SEQUENCE [LARGE SCALE GENOMIC DNA]</scope>
    <source>
        <strain evidence="3 4">DSM 108506</strain>
    </source>
</reference>
<dbReference type="PROSITE" id="PS00571">
    <property type="entry name" value="AMIDASES"/>
    <property type="match status" value="1"/>
</dbReference>
<comment type="similarity">
    <text evidence="1">Belongs to the amidase family.</text>
</comment>
<protein>
    <recommendedName>
        <fullName evidence="2">Amidase domain-containing protein</fullName>
    </recommendedName>
</protein>
<evidence type="ECO:0000259" key="2">
    <source>
        <dbReference type="Pfam" id="PF01425"/>
    </source>
</evidence>
<gene>
    <name evidence="3" type="ORF">EUX98_g3928</name>
</gene>
<dbReference type="InterPro" id="IPR020556">
    <property type="entry name" value="Amidase_CS"/>
</dbReference>
<dbReference type="InterPro" id="IPR023631">
    <property type="entry name" value="Amidase_dom"/>
</dbReference>
<dbReference type="OrthoDB" id="6428749at2759"/>
<dbReference type="Gene3D" id="3.90.1300.10">
    <property type="entry name" value="Amidase signature (AS) domain"/>
    <property type="match status" value="1"/>
</dbReference>
<dbReference type="InterPro" id="IPR000120">
    <property type="entry name" value="Amidase"/>
</dbReference>
<name>A0A4S4MXD4_9APHY</name>
<keyword evidence="4" id="KW-1185">Reference proteome</keyword>
<evidence type="ECO:0000256" key="1">
    <source>
        <dbReference type="ARBA" id="ARBA00009199"/>
    </source>
</evidence>
<accession>A0A4S4MXD4</accession>
<dbReference type="Proteomes" id="UP000308730">
    <property type="component" value="Unassembled WGS sequence"/>
</dbReference>
<sequence>MAVGYPTPLEAPYASQAATAYKNTPENNPTLAGWPLVILSRVVQHVSPLSRFLWHTNNFGTLKDLNYLDRYPTRYDPCVVPSESPPTEPISAGNFIITHPLFSATDHVFYTSADYVKAYTRKRTTPTAVAEYLLSLIRSRPHSLAFADIKDDRTLSAAKASTERYAQGKPLGPLDGVPITVKDEVDVNGYTKTLGSSMVFGGRDCETAWAVKKLEEAGAIIIAKANMHELGADITNNNPAKGTPRNPYNTKYYTGGSSGGSAYAVGAGLVPIAVGADGGGSIRVPSNFCGVYGIKPSHGRVSERPSPNLAHTNSVIGPIAATLDDLALAYRIMATPDSLDPTSGAFPSPTSALSPLVSPTRKLLGIFRPWFDDSLPSVQKRCQSTVQKLVDTHGYEVVEIDLPHLQELRLAHALSIITELHAAAKGNVSGFSASNRILLSVAAQTPAQSYLRTAQLRALVMSHLAHLYTTHPGLVIVSPTTPIPGIKIRSEGDLVHGVSDGNTTLRGMRYVFLANFSGCPAIVSGVGYDDDDKSGSGLMVSLMGMAEWGKEEALLGFARDVASVSGMDGDKRKKGEVWVDVLGAVGAGREAA</sequence>
<dbReference type="EMBL" id="SGPM01000088">
    <property type="protein sequence ID" value="THH30247.1"/>
    <property type="molecule type" value="Genomic_DNA"/>
</dbReference>
<proteinExistence type="inferred from homology"/>
<evidence type="ECO:0000313" key="3">
    <source>
        <dbReference type="EMBL" id="THH30247.1"/>
    </source>
</evidence>